<evidence type="ECO:0000313" key="1">
    <source>
        <dbReference type="EMBL" id="CAG8491668.1"/>
    </source>
</evidence>
<evidence type="ECO:0000313" key="2">
    <source>
        <dbReference type="Proteomes" id="UP000789702"/>
    </source>
</evidence>
<dbReference type="EMBL" id="CAJVPU010001922">
    <property type="protein sequence ID" value="CAG8491668.1"/>
    <property type="molecule type" value="Genomic_DNA"/>
</dbReference>
<reference evidence="1" key="1">
    <citation type="submission" date="2021-06" db="EMBL/GenBank/DDBJ databases">
        <authorList>
            <person name="Kallberg Y."/>
            <person name="Tangrot J."/>
            <person name="Rosling A."/>
        </authorList>
    </citation>
    <scope>NUCLEOTIDE SEQUENCE</scope>
    <source>
        <strain evidence="1">IL203A</strain>
    </source>
</reference>
<sequence length="108" mass="12398">MTNANVDYQAIANNIMPDLGYEIEDFQYHTWQITCWSGLEKRITGPEFETGGWKWRILLFPSGNNIPDFASIYLEFADPKGAPTYWHSCAQFALFLWNPGDPTCFASH</sequence>
<name>A0ACA9KT07_9GLOM</name>
<proteinExistence type="predicted"/>
<protein>
    <submittedName>
        <fullName evidence="1">11950_t:CDS:1</fullName>
    </submittedName>
</protein>
<keyword evidence="2" id="KW-1185">Reference proteome</keyword>
<dbReference type="Proteomes" id="UP000789702">
    <property type="component" value="Unassembled WGS sequence"/>
</dbReference>
<comment type="caution">
    <text evidence="1">The sequence shown here is derived from an EMBL/GenBank/DDBJ whole genome shotgun (WGS) entry which is preliminary data.</text>
</comment>
<gene>
    <name evidence="1" type="ORF">DHETER_LOCUS2583</name>
</gene>
<organism evidence="1 2">
    <name type="scientific">Dentiscutata heterogama</name>
    <dbReference type="NCBI Taxonomy" id="1316150"/>
    <lineage>
        <taxon>Eukaryota</taxon>
        <taxon>Fungi</taxon>
        <taxon>Fungi incertae sedis</taxon>
        <taxon>Mucoromycota</taxon>
        <taxon>Glomeromycotina</taxon>
        <taxon>Glomeromycetes</taxon>
        <taxon>Diversisporales</taxon>
        <taxon>Gigasporaceae</taxon>
        <taxon>Dentiscutata</taxon>
    </lineage>
</organism>
<accession>A0ACA9KT07</accession>
<feature type="non-terminal residue" evidence="1">
    <location>
        <position position="108"/>
    </location>
</feature>